<gene>
    <name evidence="2" type="ORF">Scep_025657</name>
</gene>
<evidence type="ECO:0000313" key="2">
    <source>
        <dbReference type="EMBL" id="KAK9094188.1"/>
    </source>
</evidence>
<feature type="region of interest" description="Disordered" evidence="1">
    <location>
        <begin position="1"/>
        <end position="47"/>
    </location>
</feature>
<keyword evidence="3" id="KW-1185">Reference proteome</keyword>
<comment type="caution">
    <text evidence="2">The sequence shown here is derived from an EMBL/GenBank/DDBJ whole genome shotgun (WGS) entry which is preliminary data.</text>
</comment>
<evidence type="ECO:0000256" key="1">
    <source>
        <dbReference type="SAM" id="MobiDB-lite"/>
    </source>
</evidence>
<feature type="region of interest" description="Disordered" evidence="1">
    <location>
        <begin position="245"/>
        <end position="296"/>
    </location>
</feature>
<organism evidence="2 3">
    <name type="scientific">Stephania cephalantha</name>
    <dbReference type="NCBI Taxonomy" id="152367"/>
    <lineage>
        <taxon>Eukaryota</taxon>
        <taxon>Viridiplantae</taxon>
        <taxon>Streptophyta</taxon>
        <taxon>Embryophyta</taxon>
        <taxon>Tracheophyta</taxon>
        <taxon>Spermatophyta</taxon>
        <taxon>Magnoliopsida</taxon>
        <taxon>Ranunculales</taxon>
        <taxon>Menispermaceae</taxon>
        <taxon>Menispermoideae</taxon>
        <taxon>Cissampelideae</taxon>
        <taxon>Stephania</taxon>
    </lineage>
</organism>
<dbReference type="EMBL" id="JBBNAG010000011">
    <property type="protein sequence ID" value="KAK9094188.1"/>
    <property type="molecule type" value="Genomic_DNA"/>
</dbReference>
<feature type="compositionally biased region" description="Low complexity" evidence="1">
    <location>
        <begin position="1"/>
        <end position="10"/>
    </location>
</feature>
<feature type="compositionally biased region" description="Basic and acidic residues" evidence="1">
    <location>
        <begin position="286"/>
        <end position="296"/>
    </location>
</feature>
<feature type="compositionally biased region" description="Low complexity" evidence="1">
    <location>
        <begin position="191"/>
        <end position="216"/>
    </location>
</feature>
<protein>
    <submittedName>
        <fullName evidence="2">Uncharacterized protein</fullName>
    </submittedName>
</protein>
<feature type="region of interest" description="Disordered" evidence="1">
    <location>
        <begin position="67"/>
        <end position="113"/>
    </location>
</feature>
<dbReference type="AlphaFoldDB" id="A0AAP0EP85"/>
<feature type="compositionally biased region" description="Basic and acidic residues" evidence="1">
    <location>
        <begin position="137"/>
        <end position="148"/>
    </location>
</feature>
<evidence type="ECO:0000313" key="3">
    <source>
        <dbReference type="Proteomes" id="UP001419268"/>
    </source>
</evidence>
<feature type="region of interest" description="Disordered" evidence="1">
    <location>
        <begin position="137"/>
        <end position="159"/>
    </location>
</feature>
<reference evidence="2 3" key="1">
    <citation type="submission" date="2024-01" db="EMBL/GenBank/DDBJ databases">
        <title>Genome assemblies of Stephania.</title>
        <authorList>
            <person name="Yang L."/>
        </authorList>
    </citation>
    <scope>NUCLEOTIDE SEQUENCE [LARGE SCALE GENOMIC DNA]</scope>
    <source>
        <strain evidence="2">JXDWG</strain>
        <tissue evidence="2">Leaf</tissue>
    </source>
</reference>
<name>A0AAP0EP85_9MAGN</name>
<dbReference type="Proteomes" id="UP001419268">
    <property type="component" value="Unassembled WGS sequence"/>
</dbReference>
<proteinExistence type="predicted"/>
<sequence length="296" mass="32300">MRLSLRLSPSRARHRHRGRCAASASPIVRPLPPKHSSSRARARGDRASARSLAAAIVTLAIRYSSRNGTKRTKREPGSGAVNDVEQRRGGALPDRSIPDETQQQGTRRCDFDEARRRDGLLAKKTKGVDFGVETSIEGHEREAREEAGRKKKKKGRRLMATGHRRIEAGSDDERQRRDWRTIVAAVEAKPRTASSSGGRGGAAVTTTRTTTLSTKTPARCATATAAAMAATPAATVRGTAWSNGEVTRCRTDRSPMRHNNSRVSGAHKGDLRFSRECPRAKPSSRKGKEPVIDDNL</sequence>
<feature type="region of interest" description="Disordered" evidence="1">
    <location>
        <begin position="189"/>
        <end position="216"/>
    </location>
</feature>
<feature type="compositionally biased region" description="Basic and acidic residues" evidence="1">
    <location>
        <begin position="267"/>
        <end position="279"/>
    </location>
</feature>
<accession>A0AAP0EP85</accession>